<protein>
    <recommendedName>
        <fullName evidence="1">Macro domain-containing protein</fullName>
    </recommendedName>
</protein>
<gene>
    <name evidence="2" type="ORF">BSTOLATCC_MIC13093</name>
</gene>
<dbReference type="Proteomes" id="UP001162131">
    <property type="component" value="Unassembled WGS sequence"/>
</dbReference>
<sequence length="231" mass="26064">MGLCCSNQRTHTPEFSLKRKTCVNKTYIEIVQGDIAYDSVDIIVNSTNCWLTMCGSASILRHGGISIQRECNDHLHKKLLKERKRTDILRRKNSSISSLKSHSNDVSHKGLKIGDVIRTNPGHLSCQHLFHAVGPIYADGKQGETDLLLKTIHNILTKAVKMNSRSISLPAISCGIFNFPREQCAEIMLKAIIEHLEETTSTLQVIRVISQDTPTILYFEKEFDKIFMTKV</sequence>
<dbReference type="Pfam" id="PF01661">
    <property type="entry name" value="Macro"/>
    <property type="match status" value="1"/>
</dbReference>
<organism evidence="2 3">
    <name type="scientific">Blepharisma stoltei</name>
    <dbReference type="NCBI Taxonomy" id="1481888"/>
    <lineage>
        <taxon>Eukaryota</taxon>
        <taxon>Sar</taxon>
        <taxon>Alveolata</taxon>
        <taxon>Ciliophora</taxon>
        <taxon>Postciliodesmatophora</taxon>
        <taxon>Heterotrichea</taxon>
        <taxon>Heterotrichida</taxon>
        <taxon>Blepharismidae</taxon>
        <taxon>Blepharisma</taxon>
    </lineage>
</organism>
<dbReference type="SUPFAM" id="SSF52949">
    <property type="entry name" value="Macro domain-like"/>
    <property type="match status" value="1"/>
</dbReference>
<dbReference type="AlphaFoldDB" id="A0AAU9IIK0"/>
<dbReference type="PANTHER" id="PTHR11106">
    <property type="entry name" value="GANGLIOSIDE INDUCED DIFFERENTIATION ASSOCIATED PROTEIN 2-RELATED"/>
    <property type="match status" value="1"/>
</dbReference>
<evidence type="ECO:0000313" key="3">
    <source>
        <dbReference type="Proteomes" id="UP001162131"/>
    </source>
</evidence>
<dbReference type="InterPro" id="IPR002589">
    <property type="entry name" value="Macro_dom"/>
</dbReference>
<name>A0AAU9IIK0_9CILI</name>
<evidence type="ECO:0000259" key="1">
    <source>
        <dbReference type="PROSITE" id="PS51154"/>
    </source>
</evidence>
<dbReference type="PROSITE" id="PS51154">
    <property type="entry name" value="MACRO"/>
    <property type="match status" value="1"/>
</dbReference>
<keyword evidence="3" id="KW-1185">Reference proteome</keyword>
<evidence type="ECO:0000313" key="2">
    <source>
        <dbReference type="EMBL" id="CAG9315319.1"/>
    </source>
</evidence>
<reference evidence="2" key="1">
    <citation type="submission" date="2021-09" db="EMBL/GenBank/DDBJ databases">
        <authorList>
            <consortium name="AG Swart"/>
            <person name="Singh M."/>
            <person name="Singh A."/>
            <person name="Seah K."/>
            <person name="Emmerich C."/>
        </authorList>
    </citation>
    <scope>NUCLEOTIDE SEQUENCE</scope>
    <source>
        <strain evidence="2">ATCC30299</strain>
    </source>
</reference>
<proteinExistence type="predicted"/>
<dbReference type="EMBL" id="CAJZBQ010000013">
    <property type="protein sequence ID" value="CAG9315319.1"/>
    <property type="molecule type" value="Genomic_DNA"/>
</dbReference>
<dbReference type="PANTHER" id="PTHR11106:SF111">
    <property type="entry name" value="MACRO DOMAIN-CONTAINING PROTEIN"/>
    <property type="match status" value="1"/>
</dbReference>
<feature type="domain" description="Macro" evidence="1">
    <location>
        <begin position="15"/>
        <end position="227"/>
    </location>
</feature>
<dbReference type="SMART" id="SM00506">
    <property type="entry name" value="A1pp"/>
    <property type="match status" value="1"/>
</dbReference>
<accession>A0AAU9IIK0</accession>
<dbReference type="InterPro" id="IPR043472">
    <property type="entry name" value="Macro_dom-like"/>
</dbReference>
<dbReference type="Gene3D" id="3.40.220.10">
    <property type="entry name" value="Leucine Aminopeptidase, subunit E, domain 1"/>
    <property type="match status" value="1"/>
</dbReference>
<comment type="caution">
    <text evidence="2">The sequence shown here is derived from an EMBL/GenBank/DDBJ whole genome shotgun (WGS) entry which is preliminary data.</text>
</comment>